<keyword evidence="5" id="KW-1185">Reference proteome</keyword>
<dbReference type="Pfam" id="PF25583">
    <property type="entry name" value="WCX"/>
    <property type="match status" value="1"/>
</dbReference>
<dbReference type="PROSITE" id="PS51000">
    <property type="entry name" value="HTH_DEOR_2"/>
    <property type="match status" value="1"/>
</dbReference>
<evidence type="ECO:0000313" key="4">
    <source>
        <dbReference type="EMBL" id="KOO48659.1"/>
    </source>
</evidence>
<dbReference type="OrthoDB" id="9815009at2"/>
<dbReference type="Gene3D" id="1.10.10.10">
    <property type="entry name" value="Winged helix-like DNA-binding domain superfamily/Winged helix DNA-binding domain"/>
    <property type="match status" value="1"/>
</dbReference>
<dbReference type="AlphaFoldDB" id="A0A0M0LC61"/>
<dbReference type="GeneID" id="301136327"/>
<evidence type="ECO:0000313" key="5">
    <source>
        <dbReference type="Proteomes" id="UP000036867"/>
    </source>
</evidence>
<dbReference type="PANTHER" id="PTHR34580">
    <property type="match status" value="1"/>
</dbReference>
<accession>A0A0M0LC61</accession>
<feature type="domain" description="HTH deoR-type" evidence="3">
    <location>
        <begin position="2"/>
        <end position="57"/>
    </location>
</feature>
<keyword evidence="1" id="KW-0805">Transcription regulation</keyword>
<comment type="caution">
    <text evidence="4">The sequence shown here is derived from an EMBL/GenBank/DDBJ whole genome shotgun (WGS) entry which is preliminary data.</text>
</comment>
<keyword evidence="2" id="KW-0804">Transcription</keyword>
<dbReference type="InterPro" id="IPR026881">
    <property type="entry name" value="WYL_dom"/>
</dbReference>
<sequence>MKIERMLTIIVMLLNRNRVTANELAQKFEVSVRTIYRDIETINLAGIPIISHSGNNGGFSIYENYKLNHQVLTLNNLSSLLSVLKDINSTVDDIELESSIEKLENIIPKNKADELKLHMEQIIIDLHPFGESLEQKSLVKTLRKSITQTDILMIDYRNYNNIVSKRRVEPMSLIFKNYTWYLFAYCLSKEDFRIFKVSRISDCYIENQSFERREKSYHEIRTLLNEQTIMTTIVLKISSIMQSRVEDIFNKEDISVLETGELLVKATLPEKEWLFSLIFSFGEHVEVLAPKEMREAIASKLRLMAEKYR</sequence>
<name>A0A0M0LC61_9BACL</name>
<reference evidence="5" key="1">
    <citation type="submission" date="2015-08" db="EMBL/GenBank/DDBJ databases">
        <title>Fjat-10028 dsm 16317.</title>
        <authorList>
            <person name="Liu B."/>
            <person name="Wang J."/>
            <person name="Zhu Y."/>
            <person name="Liu G."/>
            <person name="Chen Q."/>
            <person name="Chen Z."/>
            <person name="Lan J."/>
            <person name="Che J."/>
            <person name="Ge C."/>
            <person name="Shi H."/>
            <person name="Pan Z."/>
            <person name="Liu X."/>
        </authorList>
    </citation>
    <scope>NUCLEOTIDE SEQUENCE [LARGE SCALE GENOMIC DNA]</scope>
    <source>
        <strain evidence="5">DSM 16317</strain>
    </source>
</reference>
<proteinExistence type="predicted"/>
<evidence type="ECO:0000256" key="1">
    <source>
        <dbReference type="ARBA" id="ARBA00023015"/>
    </source>
</evidence>
<dbReference type="InterPro" id="IPR001034">
    <property type="entry name" value="DeoR_HTH"/>
</dbReference>
<protein>
    <recommendedName>
        <fullName evidence="3">HTH deoR-type domain-containing protein</fullName>
    </recommendedName>
</protein>
<gene>
    <name evidence="4" type="ORF">AMD00_09440</name>
</gene>
<organism evidence="4 5">
    <name type="scientific">Viridibacillus arvi</name>
    <dbReference type="NCBI Taxonomy" id="263475"/>
    <lineage>
        <taxon>Bacteria</taxon>
        <taxon>Bacillati</taxon>
        <taxon>Bacillota</taxon>
        <taxon>Bacilli</taxon>
        <taxon>Bacillales</taxon>
        <taxon>Caryophanaceae</taxon>
        <taxon>Viridibacillus</taxon>
    </lineage>
</organism>
<dbReference type="InterPro" id="IPR036388">
    <property type="entry name" value="WH-like_DNA-bd_sf"/>
</dbReference>
<dbReference type="Proteomes" id="UP000036867">
    <property type="component" value="Unassembled WGS sequence"/>
</dbReference>
<dbReference type="InterPro" id="IPR028349">
    <property type="entry name" value="PafC-like"/>
</dbReference>
<dbReference type="PIRSF" id="PIRSF016838">
    <property type="entry name" value="PafC"/>
    <property type="match status" value="1"/>
</dbReference>
<dbReference type="InterPro" id="IPR057727">
    <property type="entry name" value="WCX_dom"/>
</dbReference>
<dbReference type="SUPFAM" id="SSF46785">
    <property type="entry name" value="Winged helix' DNA-binding domain"/>
    <property type="match status" value="1"/>
</dbReference>
<dbReference type="GO" id="GO:0003700">
    <property type="term" value="F:DNA-binding transcription factor activity"/>
    <property type="evidence" value="ECO:0007669"/>
    <property type="project" value="InterPro"/>
</dbReference>
<dbReference type="RefSeq" id="WP_053416841.1">
    <property type="nucleotide sequence ID" value="NZ_JBCMHV010000050.1"/>
</dbReference>
<dbReference type="InterPro" id="IPR036390">
    <property type="entry name" value="WH_DNA-bd_sf"/>
</dbReference>
<evidence type="ECO:0000259" key="3">
    <source>
        <dbReference type="PROSITE" id="PS51000"/>
    </source>
</evidence>
<dbReference type="InterPro" id="IPR013196">
    <property type="entry name" value="HTH_11"/>
</dbReference>
<dbReference type="PATRIC" id="fig|263475.3.peg.3094"/>
<evidence type="ECO:0000256" key="2">
    <source>
        <dbReference type="ARBA" id="ARBA00023163"/>
    </source>
</evidence>
<dbReference type="PANTHER" id="PTHR34580:SF8">
    <property type="entry name" value="WYL DOMAIN-CONTAINING PROTEIN"/>
    <property type="match status" value="1"/>
</dbReference>
<dbReference type="InterPro" id="IPR051534">
    <property type="entry name" value="CBASS_pafABC_assoc_protein"/>
</dbReference>
<dbReference type="Pfam" id="PF13280">
    <property type="entry name" value="WYL"/>
    <property type="match status" value="1"/>
</dbReference>
<dbReference type="EMBL" id="LILB01000005">
    <property type="protein sequence ID" value="KOO48659.1"/>
    <property type="molecule type" value="Genomic_DNA"/>
</dbReference>
<dbReference type="PROSITE" id="PS52050">
    <property type="entry name" value="WYL"/>
    <property type="match status" value="1"/>
</dbReference>
<dbReference type="STRING" id="263475.AMD00_09440"/>
<dbReference type="Pfam" id="PF08279">
    <property type="entry name" value="HTH_11"/>
    <property type="match status" value="1"/>
</dbReference>